<protein>
    <recommendedName>
        <fullName evidence="2">DUF8081 domain-containing protein</fullName>
    </recommendedName>
</protein>
<accession>A0A1G9QAA9</accession>
<dbReference type="Pfam" id="PF26297">
    <property type="entry name" value="DUF8081"/>
    <property type="match status" value="1"/>
</dbReference>
<evidence type="ECO:0000259" key="2">
    <source>
        <dbReference type="Pfam" id="PF26297"/>
    </source>
</evidence>
<dbReference type="OrthoDB" id="291179at2157"/>
<sequence length="108" mass="11966">MSDYVVDVKRSARLANGAVGRAICRDGARRRFDSRADAEAWAAELSTRAEGTVWIRAADPADQSPADGYLVARAGQPRLDGAYDKRRRRLNPPGFDQSGLERYERDPS</sequence>
<organism evidence="3 4">
    <name type="scientific">Halogranum gelatinilyticum</name>
    <dbReference type="NCBI Taxonomy" id="660521"/>
    <lineage>
        <taxon>Archaea</taxon>
        <taxon>Methanobacteriati</taxon>
        <taxon>Methanobacteriota</taxon>
        <taxon>Stenosarchaea group</taxon>
        <taxon>Halobacteria</taxon>
        <taxon>Halobacteriales</taxon>
        <taxon>Haloferacaceae</taxon>
    </lineage>
</organism>
<reference evidence="4" key="1">
    <citation type="submission" date="2016-10" db="EMBL/GenBank/DDBJ databases">
        <authorList>
            <person name="Varghese N."/>
            <person name="Submissions S."/>
        </authorList>
    </citation>
    <scope>NUCLEOTIDE SEQUENCE [LARGE SCALE GENOMIC DNA]</scope>
    <source>
        <strain evidence="4">CGMCC 1.10119</strain>
    </source>
</reference>
<feature type="region of interest" description="Disordered" evidence="1">
    <location>
        <begin position="81"/>
        <end position="108"/>
    </location>
</feature>
<dbReference type="EMBL" id="FNHL01000001">
    <property type="protein sequence ID" value="SDM07873.1"/>
    <property type="molecule type" value="Genomic_DNA"/>
</dbReference>
<name>A0A1G9QAA9_9EURY</name>
<dbReference type="STRING" id="660521.SAMN04487949_0760"/>
<evidence type="ECO:0000313" key="4">
    <source>
        <dbReference type="Proteomes" id="UP000199451"/>
    </source>
</evidence>
<feature type="compositionally biased region" description="Basic and acidic residues" evidence="1">
    <location>
        <begin position="99"/>
        <end position="108"/>
    </location>
</feature>
<dbReference type="RefSeq" id="WP_089694210.1">
    <property type="nucleotide sequence ID" value="NZ_FNHL01000001.1"/>
</dbReference>
<dbReference type="Proteomes" id="UP000199451">
    <property type="component" value="Unassembled WGS sequence"/>
</dbReference>
<evidence type="ECO:0000313" key="3">
    <source>
        <dbReference type="EMBL" id="SDM07873.1"/>
    </source>
</evidence>
<evidence type="ECO:0000256" key="1">
    <source>
        <dbReference type="SAM" id="MobiDB-lite"/>
    </source>
</evidence>
<proteinExistence type="predicted"/>
<feature type="domain" description="DUF8081" evidence="2">
    <location>
        <begin position="4"/>
        <end position="72"/>
    </location>
</feature>
<dbReference type="AlphaFoldDB" id="A0A1G9QAA9"/>
<dbReference type="InterPro" id="IPR058394">
    <property type="entry name" value="DUF8081"/>
</dbReference>
<keyword evidence="4" id="KW-1185">Reference proteome</keyword>
<gene>
    <name evidence="3" type="ORF">SAMN04487949_0760</name>
</gene>